<keyword evidence="9" id="KW-0325">Glycoprotein</keyword>
<evidence type="ECO:0000313" key="11">
    <source>
        <dbReference type="EMBL" id="CEK77160.1"/>
    </source>
</evidence>
<evidence type="ECO:0000256" key="8">
    <source>
        <dbReference type="ARBA" id="ARBA00023136"/>
    </source>
</evidence>
<name>A0A0B7AB18_9EUPU</name>
<evidence type="ECO:0000256" key="4">
    <source>
        <dbReference type="ARBA" id="ARBA00022679"/>
    </source>
</evidence>
<evidence type="ECO:0000256" key="7">
    <source>
        <dbReference type="ARBA" id="ARBA00022989"/>
    </source>
</evidence>
<keyword evidence="5" id="KW-0812">Transmembrane</keyword>
<keyword evidence="8" id="KW-0472">Membrane</keyword>
<dbReference type="InterPro" id="IPR003406">
    <property type="entry name" value="Glyco_trans_14"/>
</dbReference>
<evidence type="ECO:0000256" key="5">
    <source>
        <dbReference type="ARBA" id="ARBA00022692"/>
    </source>
</evidence>
<dbReference type="PANTHER" id="PTHR19297:SF185">
    <property type="entry name" value="BETA-1,3-GALACTOSYL-O-GLYCOSYL-GLYCOPROTEIN BETA-1,6-N-ACETYLGLUCOSAMINYLTRANSFERASE 3"/>
    <property type="match status" value="1"/>
</dbReference>
<evidence type="ECO:0000256" key="10">
    <source>
        <dbReference type="ARBA" id="ARBA00038150"/>
    </source>
</evidence>
<evidence type="ECO:0000256" key="6">
    <source>
        <dbReference type="ARBA" id="ARBA00022968"/>
    </source>
</evidence>
<evidence type="ECO:0000256" key="9">
    <source>
        <dbReference type="ARBA" id="ARBA00023180"/>
    </source>
</evidence>
<evidence type="ECO:0000256" key="3">
    <source>
        <dbReference type="ARBA" id="ARBA00022676"/>
    </source>
</evidence>
<gene>
    <name evidence="11" type="primary">ORF103239</name>
</gene>
<dbReference type="EMBL" id="HACG01030295">
    <property type="protein sequence ID" value="CEK77160.1"/>
    <property type="molecule type" value="Transcribed_RNA"/>
</dbReference>
<keyword evidence="4" id="KW-0808">Transferase</keyword>
<comment type="similarity">
    <text evidence="10">Belongs to the glycosyltransferase 14 family.</text>
</comment>
<evidence type="ECO:0000256" key="1">
    <source>
        <dbReference type="ARBA" id="ARBA00004606"/>
    </source>
</evidence>
<keyword evidence="7" id="KW-1133">Transmembrane helix</keyword>
<comment type="pathway">
    <text evidence="2">Protein modification; protein glycosylation.</text>
</comment>
<comment type="subcellular location">
    <subcellularLocation>
        <location evidence="1">Membrane</location>
        <topology evidence="1">Single-pass type II membrane protein</topology>
    </subcellularLocation>
</comment>
<keyword evidence="3" id="KW-0328">Glycosyltransferase</keyword>
<reference evidence="11" key="1">
    <citation type="submission" date="2014-12" db="EMBL/GenBank/DDBJ databases">
        <title>Insight into the proteome of Arion vulgaris.</title>
        <authorList>
            <person name="Aradska J."/>
            <person name="Bulat T."/>
            <person name="Smidak R."/>
            <person name="Sarate P."/>
            <person name="Gangsoo J."/>
            <person name="Sialana F."/>
            <person name="Bilban M."/>
            <person name="Lubec G."/>
        </authorList>
    </citation>
    <scope>NUCLEOTIDE SEQUENCE</scope>
    <source>
        <tissue evidence="11">Skin</tissue>
    </source>
</reference>
<keyword evidence="6" id="KW-0735">Signal-anchor</keyword>
<evidence type="ECO:0000256" key="2">
    <source>
        <dbReference type="ARBA" id="ARBA00004922"/>
    </source>
</evidence>
<dbReference type="GO" id="GO:0008375">
    <property type="term" value="F:acetylglucosaminyltransferase activity"/>
    <property type="evidence" value="ECO:0007669"/>
    <property type="project" value="TreeGrafter"/>
</dbReference>
<organism evidence="11">
    <name type="scientific">Arion vulgaris</name>
    <dbReference type="NCBI Taxonomy" id="1028688"/>
    <lineage>
        <taxon>Eukaryota</taxon>
        <taxon>Metazoa</taxon>
        <taxon>Spiralia</taxon>
        <taxon>Lophotrochozoa</taxon>
        <taxon>Mollusca</taxon>
        <taxon>Gastropoda</taxon>
        <taxon>Heterobranchia</taxon>
        <taxon>Euthyneura</taxon>
        <taxon>Panpulmonata</taxon>
        <taxon>Eupulmonata</taxon>
        <taxon>Stylommatophora</taxon>
        <taxon>Helicina</taxon>
        <taxon>Arionoidea</taxon>
        <taxon>Arionidae</taxon>
        <taxon>Arion</taxon>
    </lineage>
</organism>
<dbReference type="GO" id="GO:0016020">
    <property type="term" value="C:membrane"/>
    <property type="evidence" value="ECO:0007669"/>
    <property type="project" value="UniProtKB-SubCell"/>
</dbReference>
<dbReference type="Pfam" id="PF02485">
    <property type="entry name" value="Branch"/>
    <property type="match status" value="1"/>
</dbReference>
<proteinExistence type="inferred from homology"/>
<dbReference type="AlphaFoldDB" id="A0A0B7AB18"/>
<protein>
    <submittedName>
        <fullName evidence="11">Uncharacterized protein</fullName>
    </submittedName>
</protein>
<dbReference type="PANTHER" id="PTHR19297">
    <property type="entry name" value="GLYCOSYLTRANSFERASE 14 FAMILY MEMBER"/>
    <property type="match status" value="1"/>
</dbReference>
<accession>A0A0B7AB18</accession>
<sequence>MPPYGMKPVKGSAHIVVARNFVDYILHNDTAKDLLDWTKTTFVPDETFFPILNANPQLGIKGTYKGEPEHTAGRPYLARFKNWGGTPCARRRVRQICILTTGDLYLLGNTNLMFANKFFLNEDRVVISCLEEKIFNNTRDLFTGAKIFNTTYYANLDFVKNQVV</sequence>